<reference evidence="4" key="1">
    <citation type="journal article" date="2020" name="BMC Genomics">
        <title>Correction to: Identification and distribution of gene clusters required for synthesis of sphingolipid metabolism inhibitors in diverse species of the filamentous fungus Fusarium.</title>
        <authorList>
            <person name="Kim H.S."/>
            <person name="Lohmar J.M."/>
            <person name="Busman M."/>
            <person name="Brown D.W."/>
            <person name="Naumann T.A."/>
            <person name="Divon H.H."/>
            <person name="Lysoe E."/>
            <person name="Uhlig S."/>
            <person name="Proctor R.H."/>
        </authorList>
    </citation>
    <scope>NUCLEOTIDE SEQUENCE [LARGE SCALE GENOMIC DNA]</scope>
    <source>
        <strain evidence="4">NRRL 25331</strain>
    </source>
</reference>
<comment type="caution">
    <text evidence="3">The sequence shown here is derived from an EMBL/GenBank/DDBJ whole genome shotgun (WGS) entry which is preliminary data.</text>
</comment>
<protein>
    <submittedName>
        <fullName evidence="3">Uncharacterized protein</fullName>
    </submittedName>
</protein>
<dbReference type="AlphaFoldDB" id="A0A8H5TWK7"/>
<dbReference type="Proteomes" id="UP000572754">
    <property type="component" value="Unassembled WGS sequence"/>
</dbReference>
<keyword evidence="1" id="KW-0175">Coiled coil</keyword>
<sequence>MPPRPIDMSLDLQHTTKAVVAWAMEDGTMHFLTRPDPKSSAITLKTWFNTEAAFFELAVPIKLKGVGVVADAILRVCASSIVSLQTVKSPTVPPAIGEAFKSTTLSLDFTLSRPPAVIVHAAATEPLSPSKRSSGVVLDAIRHLSKTTAFSIHIDARDAPPNMQQVTDTASQGLFRSCSTRYHIASMYGGVGGKLADSSDSADIAPPPSYEETTSSPPPPPPPIQQPASKKRPRQDTDTDTEREDISLLWGELRAIKEAQSRVDVQHVQGRVEALETENQKLKQQNKELTQSLVNLQERYDALEDRFAALDSKNEEHADFYDCEFSDLRENMVRLEEVVDFVHEGGVRDESLKVIKDAVVQEIMTRLANGRSTVKNTFKTLAQGVSVTIALRYQDLMREGKQGIHWPVTSPNLVPRAEYLRPRGPSKLYVTGTCARQEHCLTGVDIRWLQNDSFSNTHNGLGPEVIKTMQVKEYAFTVSAHETQRPAGSKVIFAFLLPSNQHTTFGQA</sequence>
<name>A0A8H5TWK7_FUSCI</name>
<reference evidence="3 4" key="2">
    <citation type="submission" date="2020-05" db="EMBL/GenBank/DDBJ databases">
        <title>Identification and distribution of gene clusters putatively required for synthesis of sphingolipid metabolism inhibitors in phylogenetically diverse species of the filamentous fungus Fusarium.</title>
        <authorList>
            <person name="Kim H.-S."/>
            <person name="Busman M."/>
            <person name="Brown D.W."/>
            <person name="Divon H."/>
            <person name="Uhlig S."/>
            <person name="Proctor R.H."/>
        </authorList>
    </citation>
    <scope>NUCLEOTIDE SEQUENCE [LARGE SCALE GENOMIC DNA]</scope>
    <source>
        <strain evidence="3 4">NRRL 25331</strain>
    </source>
</reference>
<feature type="compositionally biased region" description="Pro residues" evidence="2">
    <location>
        <begin position="216"/>
        <end position="225"/>
    </location>
</feature>
<evidence type="ECO:0000256" key="2">
    <source>
        <dbReference type="SAM" id="MobiDB-lite"/>
    </source>
</evidence>
<dbReference type="EMBL" id="JAAQPE010000241">
    <property type="protein sequence ID" value="KAF5675682.1"/>
    <property type="molecule type" value="Genomic_DNA"/>
</dbReference>
<gene>
    <name evidence="3" type="ORF">FCIRC_7297</name>
</gene>
<accession>A0A8H5TWK7</accession>
<keyword evidence="4" id="KW-1185">Reference proteome</keyword>
<feature type="compositionally biased region" description="Low complexity" evidence="2">
    <location>
        <begin position="197"/>
        <end position="215"/>
    </location>
</feature>
<feature type="region of interest" description="Disordered" evidence="2">
    <location>
        <begin position="197"/>
        <end position="246"/>
    </location>
</feature>
<proteinExistence type="predicted"/>
<organism evidence="3 4">
    <name type="scientific">Fusarium circinatum</name>
    <name type="common">Pitch canker fungus</name>
    <name type="synonym">Gibberella circinata</name>
    <dbReference type="NCBI Taxonomy" id="48490"/>
    <lineage>
        <taxon>Eukaryota</taxon>
        <taxon>Fungi</taxon>
        <taxon>Dikarya</taxon>
        <taxon>Ascomycota</taxon>
        <taxon>Pezizomycotina</taxon>
        <taxon>Sordariomycetes</taxon>
        <taxon>Hypocreomycetidae</taxon>
        <taxon>Hypocreales</taxon>
        <taxon>Nectriaceae</taxon>
        <taxon>Fusarium</taxon>
        <taxon>Fusarium fujikuroi species complex</taxon>
    </lineage>
</organism>
<evidence type="ECO:0000256" key="1">
    <source>
        <dbReference type="SAM" id="Coils"/>
    </source>
</evidence>
<feature type="coiled-coil region" evidence="1">
    <location>
        <begin position="265"/>
        <end position="313"/>
    </location>
</feature>
<evidence type="ECO:0000313" key="4">
    <source>
        <dbReference type="Proteomes" id="UP000572754"/>
    </source>
</evidence>
<evidence type="ECO:0000313" key="3">
    <source>
        <dbReference type="EMBL" id="KAF5675682.1"/>
    </source>
</evidence>